<evidence type="ECO:0000256" key="7">
    <source>
        <dbReference type="SAM" id="Phobius"/>
    </source>
</evidence>
<keyword evidence="4 7" id="KW-1133">Transmembrane helix</keyword>
<feature type="compositionally biased region" description="Polar residues" evidence="6">
    <location>
        <begin position="281"/>
        <end position="303"/>
    </location>
</feature>
<accession>A0A517VZ68</accession>
<comment type="subcellular location">
    <subcellularLocation>
        <location evidence="1">Cell membrane</location>
    </subcellularLocation>
</comment>
<feature type="chain" id="PRO_5022172388" description="Flagellar biosynthesis protein, FliO" evidence="8">
    <location>
        <begin position="25"/>
        <end position="303"/>
    </location>
</feature>
<dbReference type="GO" id="GO:0016020">
    <property type="term" value="C:membrane"/>
    <property type="evidence" value="ECO:0007669"/>
    <property type="project" value="InterPro"/>
</dbReference>
<dbReference type="Pfam" id="PF04347">
    <property type="entry name" value="FliO"/>
    <property type="match status" value="1"/>
</dbReference>
<name>A0A517VZ68_9PLAN</name>
<feature type="compositionally biased region" description="Basic and acidic residues" evidence="6">
    <location>
        <begin position="261"/>
        <end position="274"/>
    </location>
</feature>
<dbReference type="AlphaFoldDB" id="A0A517VZ68"/>
<feature type="compositionally biased region" description="Polar residues" evidence="6">
    <location>
        <begin position="91"/>
        <end position="121"/>
    </location>
</feature>
<keyword evidence="2" id="KW-1003">Cell membrane</keyword>
<keyword evidence="3 7" id="KW-0812">Transmembrane</keyword>
<feature type="region of interest" description="Disordered" evidence="6">
    <location>
        <begin position="261"/>
        <end position="303"/>
    </location>
</feature>
<sequence precursor="true">MIRFFYLSGLILVCSMHCLSSAMSEDVNSSARNNEFRKLRANINETQTYKQQSRHIIAQRTQGRGAVPSASNQFVQPVTSRSARVTKIKADSTNDTNNKARSNPITPVDRQTQNANGQNGDRLQKRAPSLWGTLGALFVVISIILVCAKIFKKHSPLASKNLPREVMEVLGKRPLDARQTIHFVRCGSRILILGSSPAGLEMLSEVLDPVEVDLITGMCREREQAERSNSTFLNLFQSTQNKPDQNGQDRAVDRFKQYVRTEPEQPARSPEHGDYNAAVSRLQQKLLHTSRQSVNESSEPGHA</sequence>
<keyword evidence="8" id="KW-0732">Signal</keyword>
<evidence type="ECO:0008006" key="11">
    <source>
        <dbReference type="Google" id="ProtNLM"/>
    </source>
</evidence>
<dbReference type="GO" id="GO:0044781">
    <property type="term" value="P:bacterial-type flagellum organization"/>
    <property type="evidence" value="ECO:0007669"/>
    <property type="project" value="InterPro"/>
</dbReference>
<evidence type="ECO:0000256" key="1">
    <source>
        <dbReference type="ARBA" id="ARBA00004236"/>
    </source>
</evidence>
<dbReference type="Proteomes" id="UP000318704">
    <property type="component" value="Chromosome"/>
</dbReference>
<evidence type="ECO:0000256" key="6">
    <source>
        <dbReference type="SAM" id="MobiDB-lite"/>
    </source>
</evidence>
<evidence type="ECO:0000313" key="9">
    <source>
        <dbReference type="EMBL" id="QDT98308.1"/>
    </source>
</evidence>
<dbReference type="EMBL" id="CP037920">
    <property type="protein sequence ID" value="QDT98308.1"/>
    <property type="molecule type" value="Genomic_DNA"/>
</dbReference>
<evidence type="ECO:0000256" key="4">
    <source>
        <dbReference type="ARBA" id="ARBA00022989"/>
    </source>
</evidence>
<protein>
    <recommendedName>
        <fullName evidence="11">Flagellar biosynthesis protein, FliO</fullName>
    </recommendedName>
</protein>
<evidence type="ECO:0000256" key="2">
    <source>
        <dbReference type="ARBA" id="ARBA00022475"/>
    </source>
</evidence>
<dbReference type="KEGG" id="gaw:V144x_37940"/>
<dbReference type="InterPro" id="IPR022781">
    <property type="entry name" value="Flagellar_biosynth_FliO"/>
</dbReference>
<evidence type="ECO:0000256" key="5">
    <source>
        <dbReference type="ARBA" id="ARBA00023136"/>
    </source>
</evidence>
<proteinExistence type="predicted"/>
<evidence type="ECO:0000256" key="8">
    <source>
        <dbReference type="SAM" id="SignalP"/>
    </source>
</evidence>
<evidence type="ECO:0000256" key="3">
    <source>
        <dbReference type="ARBA" id="ARBA00022692"/>
    </source>
</evidence>
<reference evidence="9 10" key="1">
    <citation type="submission" date="2019-03" db="EMBL/GenBank/DDBJ databases">
        <title>Deep-cultivation of Planctomycetes and their phenomic and genomic characterization uncovers novel biology.</title>
        <authorList>
            <person name="Wiegand S."/>
            <person name="Jogler M."/>
            <person name="Boedeker C."/>
            <person name="Pinto D."/>
            <person name="Vollmers J."/>
            <person name="Rivas-Marin E."/>
            <person name="Kohn T."/>
            <person name="Peeters S.H."/>
            <person name="Heuer A."/>
            <person name="Rast P."/>
            <person name="Oberbeckmann S."/>
            <person name="Bunk B."/>
            <person name="Jeske O."/>
            <person name="Meyerdierks A."/>
            <person name="Storesund J.E."/>
            <person name="Kallscheuer N."/>
            <person name="Luecker S."/>
            <person name="Lage O.M."/>
            <person name="Pohl T."/>
            <person name="Merkel B.J."/>
            <person name="Hornburger P."/>
            <person name="Mueller R.-W."/>
            <person name="Bruemmer F."/>
            <person name="Labrenz M."/>
            <person name="Spormann A.M."/>
            <person name="Op den Camp H."/>
            <person name="Overmann J."/>
            <person name="Amann R."/>
            <person name="Jetten M.S.M."/>
            <person name="Mascher T."/>
            <person name="Medema M.H."/>
            <person name="Devos D.P."/>
            <person name="Kaster A.-K."/>
            <person name="Ovreas L."/>
            <person name="Rohde M."/>
            <person name="Galperin M.Y."/>
            <person name="Jogler C."/>
        </authorList>
    </citation>
    <scope>NUCLEOTIDE SEQUENCE [LARGE SCALE GENOMIC DNA]</scope>
    <source>
        <strain evidence="9 10">V144</strain>
    </source>
</reference>
<feature type="region of interest" description="Disordered" evidence="6">
    <location>
        <begin position="81"/>
        <end position="123"/>
    </location>
</feature>
<dbReference type="RefSeq" id="WP_197998501.1">
    <property type="nucleotide sequence ID" value="NZ_CP037920.1"/>
</dbReference>
<evidence type="ECO:0000313" key="10">
    <source>
        <dbReference type="Proteomes" id="UP000318704"/>
    </source>
</evidence>
<feature type="signal peptide" evidence="8">
    <location>
        <begin position="1"/>
        <end position="24"/>
    </location>
</feature>
<organism evidence="9 10">
    <name type="scientific">Gimesia aquarii</name>
    <dbReference type="NCBI Taxonomy" id="2527964"/>
    <lineage>
        <taxon>Bacteria</taxon>
        <taxon>Pseudomonadati</taxon>
        <taxon>Planctomycetota</taxon>
        <taxon>Planctomycetia</taxon>
        <taxon>Planctomycetales</taxon>
        <taxon>Planctomycetaceae</taxon>
        <taxon>Gimesia</taxon>
    </lineage>
</organism>
<keyword evidence="5 7" id="KW-0472">Membrane</keyword>
<gene>
    <name evidence="9" type="ORF">V144x_37940</name>
</gene>
<feature type="transmembrane region" description="Helical" evidence="7">
    <location>
        <begin position="130"/>
        <end position="151"/>
    </location>
</feature>